<organism evidence="1 2">
    <name type="scientific">Pseudomonas linyingensis</name>
    <dbReference type="NCBI Taxonomy" id="915471"/>
    <lineage>
        <taxon>Bacteria</taxon>
        <taxon>Pseudomonadati</taxon>
        <taxon>Pseudomonadota</taxon>
        <taxon>Gammaproteobacteria</taxon>
        <taxon>Pseudomonadales</taxon>
        <taxon>Pseudomonadaceae</taxon>
        <taxon>Pseudomonas</taxon>
    </lineage>
</organism>
<evidence type="ECO:0000313" key="2">
    <source>
        <dbReference type="Proteomes" id="UP000242930"/>
    </source>
</evidence>
<name>A0A1H6YZV9_9PSED</name>
<gene>
    <name evidence="1" type="ORF">SAMN05216201_10989</name>
</gene>
<protein>
    <submittedName>
        <fullName evidence="1">Uncharacterized protein</fullName>
    </submittedName>
</protein>
<keyword evidence="2" id="KW-1185">Reference proteome</keyword>
<sequence>MNTQELAESLSPELPGCPLATIRDMLRWAQRELCAEGNVWIVRDGPVVVAANTPYAEVEAPAGAEALRIIRLLLDGRPLRPGVDYRQHDTGVEFLCGMPDSSTLLGAIACRPAYGQDMPAELIARWEEALLDGARYRLLRLPQPWRDPELAEFHRRRFLDAQSDARQMAVDGMQHGSIRMRTRRFT</sequence>
<proteinExistence type="predicted"/>
<dbReference type="OrthoDB" id="6183037at2"/>
<accession>A0A1H6YZV9</accession>
<dbReference type="STRING" id="915471.SAMN05216201_10989"/>
<evidence type="ECO:0000313" key="1">
    <source>
        <dbReference type="EMBL" id="SEJ46749.1"/>
    </source>
</evidence>
<dbReference type="EMBL" id="FNZE01000009">
    <property type="protein sequence ID" value="SEJ46749.1"/>
    <property type="molecule type" value="Genomic_DNA"/>
</dbReference>
<dbReference type="RefSeq" id="WP_090311375.1">
    <property type="nucleotide sequence ID" value="NZ_FNZE01000009.1"/>
</dbReference>
<dbReference type="Proteomes" id="UP000242930">
    <property type="component" value="Unassembled WGS sequence"/>
</dbReference>
<dbReference type="AlphaFoldDB" id="A0A1H6YZV9"/>
<reference evidence="2" key="1">
    <citation type="submission" date="2016-10" db="EMBL/GenBank/DDBJ databases">
        <authorList>
            <person name="Varghese N."/>
            <person name="Submissions S."/>
        </authorList>
    </citation>
    <scope>NUCLEOTIDE SEQUENCE [LARGE SCALE GENOMIC DNA]</scope>
    <source>
        <strain evidence="2">LMG 25967</strain>
    </source>
</reference>